<gene>
    <name evidence="1" type="ORF">A6770_26850</name>
</gene>
<reference evidence="1" key="1">
    <citation type="submission" date="2016-04" db="EMBL/GenBank/DDBJ databases">
        <authorList>
            <person name="Tabuchi Yagui T.R."/>
        </authorList>
    </citation>
    <scope>NUCLEOTIDE SEQUENCE [LARGE SCALE GENOMIC DNA]</scope>
    <source>
        <strain evidence="1">NIES-26</strain>
    </source>
</reference>
<dbReference type="Proteomes" id="UP000252107">
    <property type="component" value="Unassembled WGS sequence"/>
</dbReference>
<dbReference type="EMBL" id="LXQD01000310">
    <property type="protein sequence ID" value="RCJ26151.1"/>
    <property type="molecule type" value="Genomic_DNA"/>
</dbReference>
<sequence length="78" mass="8545">MLSLQTLKPNLEEKTPIEHEITAMVSATDRTIPAVITGEREDIRVTDAIAIEITIVHPIAIAVAPIHRDTATRLCAFT</sequence>
<dbReference type="AlphaFoldDB" id="A0A367QR39"/>
<evidence type="ECO:0000313" key="1">
    <source>
        <dbReference type="EMBL" id="RCJ26151.1"/>
    </source>
</evidence>
<evidence type="ECO:0000313" key="2">
    <source>
        <dbReference type="Proteomes" id="UP000252107"/>
    </source>
</evidence>
<accession>A0A367QR39</accession>
<keyword evidence="2" id="KW-1185">Reference proteome</keyword>
<organism evidence="1 2">
    <name type="scientific">Nostoc minutum NIES-26</name>
    <dbReference type="NCBI Taxonomy" id="1844469"/>
    <lineage>
        <taxon>Bacteria</taxon>
        <taxon>Bacillati</taxon>
        <taxon>Cyanobacteriota</taxon>
        <taxon>Cyanophyceae</taxon>
        <taxon>Nostocales</taxon>
        <taxon>Nostocaceae</taxon>
        <taxon>Nostoc</taxon>
    </lineage>
</organism>
<name>A0A367QR39_9NOSO</name>
<comment type="caution">
    <text evidence="1">The sequence shown here is derived from an EMBL/GenBank/DDBJ whole genome shotgun (WGS) entry which is preliminary data.</text>
</comment>
<proteinExistence type="predicted"/>
<protein>
    <submittedName>
        <fullName evidence="1">Uncharacterized protein</fullName>
    </submittedName>
</protein>